<reference evidence="1 2" key="1">
    <citation type="submission" date="2018-03" db="EMBL/GenBank/DDBJ databases">
        <authorList>
            <person name="Keele B.F."/>
        </authorList>
    </citation>
    <scope>NUCLEOTIDE SEQUENCE [LARGE SCALE GENOMIC DNA]</scope>
    <source>
        <strain evidence="1 2">IB-3</strain>
    </source>
</reference>
<dbReference type="EMBL" id="PYXZ01000001">
    <property type="protein sequence ID" value="PUA82574.1"/>
    <property type="molecule type" value="Genomic_DNA"/>
</dbReference>
<name>A0A2R7Z1Z1_9ACTN</name>
<gene>
    <name evidence="1" type="ORF">C7S10_02215</name>
</gene>
<organism evidence="1 2">
    <name type="scientific">Nocardioides currus</name>
    <dbReference type="NCBI Taxonomy" id="2133958"/>
    <lineage>
        <taxon>Bacteria</taxon>
        <taxon>Bacillati</taxon>
        <taxon>Actinomycetota</taxon>
        <taxon>Actinomycetes</taxon>
        <taxon>Propionibacteriales</taxon>
        <taxon>Nocardioidaceae</taxon>
        <taxon>Nocardioides</taxon>
    </lineage>
</organism>
<sequence length="66" mass="7210">MLTSVLLVVLVAWLGSGWVYARHFGYFHEDSCSTGWENAAAVLFGPISWIETDPGWGACIVPLRVG</sequence>
<accession>A0A2R7Z1Z1</accession>
<proteinExistence type="predicted"/>
<keyword evidence="2" id="KW-1185">Reference proteome</keyword>
<evidence type="ECO:0000313" key="2">
    <source>
        <dbReference type="Proteomes" id="UP000244867"/>
    </source>
</evidence>
<comment type="caution">
    <text evidence="1">The sequence shown here is derived from an EMBL/GenBank/DDBJ whole genome shotgun (WGS) entry which is preliminary data.</text>
</comment>
<evidence type="ECO:0000313" key="1">
    <source>
        <dbReference type="EMBL" id="PUA82574.1"/>
    </source>
</evidence>
<protein>
    <submittedName>
        <fullName evidence="1">Uncharacterized protein</fullName>
    </submittedName>
</protein>
<dbReference type="Proteomes" id="UP000244867">
    <property type="component" value="Unassembled WGS sequence"/>
</dbReference>
<dbReference type="AlphaFoldDB" id="A0A2R7Z1Z1"/>